<dbReference type="EMBL" id="NPEU01000530">
    <property type="protein sequence ID" value="RAI31132.1"/>
    <property type="molecule type" value="Genomic_DNA"/>
</dbReference>
<evidence type="ECO:0000313" key="2">
    <source>
        <dbReference type="EMBL" id="RAI31132.1"/>
    </source>
</evidence>
<dbReference type="AlphaFoldDB" id="A0A327K1H6"/>
<feature type="transmembrane region" description="Helical" evidence="1">
    <location>
        <begin position="40"/>
        <end position="65"/>
    </location>
</feature>
<keyword evidence="3" id="KW-1185">Reference proteome</keyword>
<sequence>MRADAMTRAVLILLIVWAGLGVAGGALLHAVDVAGLPRPGGGAVTLAVGLGVVPLIVAAGLLHNATRPLAPRPTPDWLALLGLYAAFDVVRSLLAWVTGWSIGAADFWSVWMVLYGACLTTLLDLLRATRCPAGHPVALDATWCRHCRTRLDAAAPASASKRSPGSS</sequence>
<organism evidence="2 3">
    <name type="scientific">Rhodoplanes elegans</name>
    <dbReference type="NCBI Taxonomy" id="29408"/>
    <lineage>
        <taxon>Bacteria</taxon>
        <taxon>Pseudomonadati</taxon>
        <taxon>Pseudomonadota</taxon>
        <taxon>Alphaproteobacteria</taxon>
        <taxon>Hyphomicrobiales</taxon>
        <taxon>Nitrobacteraceae</taxon>
        <taxon>Rhodoplanes</taxon>
    </lineage>
</organism>
<name>A0A327K1H6_9BRAD</name>
<reference evidence="2 3" key="1">
    <citation type="submission" date="2017-07" db="EMBL/GenBank/DDBJ databases">
        <title>Draft Genome Sequences of Select Purple Nonsulfur Bacteria.</title>
        <authorList>
            <person name="Lasarre B."/>
            <person name="Mckinlay J.B."/>
        </authorList>
    </citation>
    <scope>NUCLEOTIDE SEQUENCE [LARGE SCALE GENOMIC DNA]</scope>
    <source>
        <strain evidence="2 3">DSM 11907</strain>
    </source>
</reference>
<keyword evidence="1" id="KW-1133">Transmembrane helix</keyword>
<accession>A0A327K1H6</accession>
<feature type="transmembrane region" description="Helical" evidence="1">
    <location>
        <begin position="108"/>
        <end position="126"/>
    </location>
</feature>
<keyword evidence="1" id="KW-0472">Membrane</keyword>
<proteinExistence type="predicted"/>
<evidence type="ECO:0000313" key="3">
    <source>
        <dbReference type="Proteomes" id="UP000248863"/>
    </source>
</evidence>
<dbReference type="Proteomes" id="UP000248863">
    <property type="component" value="Unassembled WGS sequence"/>
</dbReference>
<evidence type="ECO:0000256" key="1">
    <source>
        <dbReference type="SAM" id="Phobius"/>
    </source>
</evidence>
<gene>
    <name evidence="2" type="ORF">CH338_26380</name>
</gene>
<keyword evidence="1" id="KW-0812">Transmembrane</keyword>
<protein>
    <submittedName>
        <fullName evidence="2">Uncharacterized protein</fullName>
    </submittedName>
</protein>
<feature type="transmembrane region" description="Helical" evidence="1">
    <location>
        <begin position="77"/>
        <end position="102"/>
    </location>
</feature>
<comment type="caution">
    <text evidence="2">The sequence shown here is derived from an EMBL/GenBank/DDBJ whole genome shotgun (WGS) entry which is preliminary data.</text>
</comment>